<reference evidence="1 2" key="1">
    <citation type="journal article" date="2011" name="Front. Microbiol.">
        <title>Two Strains of Crocosphaera watsonii with Highly Conserved Genomes are Distinguished by Strain-Specific Features.</title>
        <authorList>
            <person name="Bench S.R."/>
            <person name="Ilikchyan I.N."/>
            <person name="Tripp H.J."/>
            <person name="Zehr J.P."/>
        </authorList>
    </citation>
    <scope>NUCLEOTIDE SEQUENCE [LARGE SCALE GENOMIC DNA]</scope>
    <source>
        <strain evidence="1 2">WH 0003</strain>
    </source>
</reference>
<dbReference type="EMBL" id="AESD01000656">
    <property type="protein sequence ID" value="EHJ10912.1"/>
    <property type="molecule type" value="Genomic_DNA"/>
</dbReference>
<name>G5JA76_CROWT</name>
<evidence type="ECO:0000313" key="2">
    <source>
        <dbReference type="Proteomes" id="UP000003477"/>
    </source>
</evidence>
<sequence>MNTPPTLIKDYSWGFFLHAREGVTEKGGVRTGPQDFCVAYPQ</sequence>
<comment type="caution">
    <text evidence="1">The sequence shown here is derived from an EMBL/GenBank/DDBJ whole genome shotgun (WGS) entry which is preliminary data.</text>
</comment>
<protein>
    <submittedName>
        <fullName evidence="1">Uncharacterized protein</fullName>
    </submittedName>
</protein>
<proteinExistence type="predicted"/>
<gene>
    <name evidence="1" type="ORF">CWATWH0003_4340</name>
</gene>
<accession>G5JA76</accession>
<dbReference type="Proteomes" id="UP000003477">
    <property type="component" value="Unassembled WGS sequence"/>
</dbReference>
<organism evidence="1 2">
    <name type="scientific">Crocosphaera watsonii WH 0003</name>
    <dbReference type="NCBI Taxonomy" id="423471"/>
    <lineage>
        <taxon>Bacteria</taxon>
        <taxon>Bacillati</taxon>
        <taxon>Cyanobacteriota</taxon>
        <taxon>Cyanophyceae</taxon>
        <taxon>Oscillatoriophycideae</taxon>
        <taxon>Chroococcales</taxon>
        <taxon>Aphanothecaceae</taxon>
        <taxon>Crocosphaera</taxon>
    </lineage>
</organism>
<evidence type="ECO:0000313" key="1">
    <source>
        <dbReference type="EMBL" id="EHJ10912.1"/>
    </source>
</evidence>
<dbReference type="AlphaFoldDB" id="G5JA76"/>